<dbReference type="InterPro" id="IPR000847">
    <property type="entry name" value="LysR_HTH_N"/>
</dbReference>
<comment type="similarity">
    <text evidence="1">Belongs to the LysR transcriptional regulatory family.</text>
</comment>
<keyword evidence="2" id="KW-0805">Transcription regulation</keyword>
<evidence type="ECO:0000259" key="5">
    <source>
        <dbReference type="PROSITE" id="PS50931"/>
    </source>
</evidence>
<dbReference type="InterPro" id="IPR036390">
    <property type="entry name" value="WH_DNA-bd_sf"/>
</dbReference>
<name>A0ABP6I977_9ACTN</name>
<dbReference type="Pfam" id="PF03466">
    <property type="entry name" value="LysR_substrate"/>
    <property type="match status" value="1"/>
</dbReference>
<dbReference type="Pfam" id="PF00126">
    <property type="entry name" value="HTH_1"/>
    <property type="match status" value="1"/>
</dbReference>
<dbReference type="InterPro" id="IPR005119">
    <property type="entry name" value="LysR_subst-bd"/>
</dbReference>
<dbReference type="RefSeq" id="WP_344969266.1">
    <property type="nucleotide sequence ID" value="NZ_BAAAVI010000008.1"/>
</dbReference>
<dbReference type="SUPFAM" id="SSF46785">
    <property type="entry name" value="Winged helix' DNA-binding domain"/>
    <property type="match status" value="1"/>
</dbReference>
<dbReference type="EMBL" id="BAAAVI010000008">
    <property type="protein sequence ID" value="GAA2857360.1"/>
    <property type="molecule type" value="Genomic_DNA"/>
</dbReference>
<dbReference type="Gene3D" id="1.10.10.10">
    <property type="entry name" value="Winged helix-like DNA-binding domain superfamily/Winged helix DNA-binding domain"/>
    <property type="match status" value="1"/>
</dbReference>
<dbReference type="InterPro" id="IPR036388">
    <property type="entry name" value="WH-like_DNA-bd_sf"/>
</dbReference>
<feature type="domain" description="HTH lysR-type" evidence="5">
    <location>
        <begin position="6"/>
        <end position="63"/>
    </location>
</feature>
<keyword evidence="7" id="KW-1185">Reference proteome</keyword>
<accession>A0ABP6I977</accession>
<evidence type="ECO:0000313" key="6">
    <source>
        <dbReference type="EMBL" id="GAA2857360.1"/>
    </source>
</evidence>
<evidence type="ECO:0000256" key="3">
    <source>
        <dbReference type="ARBA" id="ARBA00023125"/>
    </source>
</evidence>
<gene>
    <name evidence="6" type="ORF">GCM10010517_15720</name>
</gene>
<dbReference type="PRINTS" id="PR00039">
    <property type="entry name" value="HTHLYSR"/>
</dbReference>
<dbReference type="SUPFAM" id="SSF53850">
    <property type="entry name" value="Periplasmic binding protein-like II"/>
    <property type="match status" value="1"/>
</dbReference>
<keyword evidence="4" id="KW-0804">Transcription</keyword>
<protein>
    <submittedName>
        <fullName evidence="6">LysR family transcriptional regulator</fullName>
    </submittedName>
</protein>
<sequence>MNLASLDLNLLVALRALLEERNVTKAGLRVGLSQPAMSAALARLRHHFSDELLVRQGNRYELTPLGTALRAPAANASAMLERLFASRADFQPATERHEFTLLSSDYGIAVFGVRLARVLHGEAPGVRLHFRHVTPEIVENADAALSGVDGMLMPHGVISDLPSVELYRDEWVCIVADDHPEVGERITMDDLARLPWVIYQRPFDAPVTRQLTMLGLDPHVEVSVQSFQLLPSLVAGTRRVALIQRRLADLLRDVAPVRALPCPFEAVTLREDMWWHPVHTHDAAHAWLRETAVRVAGELAGGEA</sequence>
<proteinExistence type="inferred from homology"/>
<dbReference type="Proteomes" id="UP001500831">
    <property type="component" value="Unassembled WGS sequence"/>
</dbReference>
<organism evidence="6 7">
    <name type="scientific">Streptosporangium fragile</name>
    <dbReference type="NCBI Taxonomy" id="46186"/>
    <lineage>
        <taxon>Bacteria</taxon>
        <taxon>Bacillati</taxon>
        <taxon>Actinomycetota</taxon>
        <taxon>Actinomycetes</taxon>
        <taxon>Streptosporangiales</taxon>
        <taxon>Streptosporangiaceae</taxon>
        <taxon>Streptosporangium</taxon>
    </lineage>
</organism>
<comment type="caution">
    <text evidence="6">The sequence shown here is derived from an EMBL/GenBank/DDBJ whole genome shotgun (WGS) entry which is preliminary data.</text>
</comment>
<dbReference type="PANTHER" id="PTHR30118:SF15">
    <property type="entry name" value="TRANSCRIPTIONAL REGULATORY PROTEIN"/>
    <property type="match status" value="1"/>
</dbReference>
<evidence type="ECO:0000256" key="4">
    <source>
        <dbReference type="ARBA" id="ARBA00023163"/>
    </source>
</evidence>
<evidence type="ECO:0000256" key="2">
    <source>
        <dbReference type="ARBA" id="ARBA00023015"/>
    </source>
</evidence>
<dbReference type="PROSITE" id="PS50931">
    <property type="entry name" value="HTH_LYSR"/>
    <property type="match status" value="1"/>
</dbReference>
<dbReference type="PANTHER" id="PTHR30118">
    <property type="entry name" value="HTH-TYPE TRANSCRIPTIONAL REGULATOR LEUO-RELATED"/>
    <property type="match status" value="1"/>
</dbReference>
<dbReference type="InterPro" id="IPR037402">
    <property type="entry name" value="YidZ_PBP2"/>
</dbReference>
<dbReference type="CDD" id="cd08417">
    <property type="entry name" value="PBP2_Nitroaromatics_like"/>
    <property type="match status" value="1"/>
</dbReference>
<evidence type="ECO:0000256" key="1">
    <source>
        <dbReference type="ARBA" id="ARBA00009437"/>
    </source>
</evidence>
<evidence type="ECO:0000313" key="7">
    <source>
        <dbReference type="Proteomes" id="UP001500831"/>
    </source>
</evidence>
<reference evidence="7" key="1">
    <citation type="journal article" date="2019" name="Int. J. Syst. Evol. Microbiol.">
        <title>The Global Catalogue of Microorganisms (GCM) 10K type strain sequencing project: providing services to taxonomists for standard genome sequencing and annotation.</title>
        <authorList>
            <consortium name="The Broad Institute Genomics Platform"/>
            <consortium name="The Broad Institute Genome Sequencing Center for Infectious Disease"/>
            <person name="Wu L."/>
            <person name="Ma J."/>
        </authorList>
    </citation>
    <scope>NUCLEOTIDE SEQUENCE [LARGE SCALE GENOMIC DNA]</scope>
    <source>
        <strain evidence="7">JCM 6242</strain>
    </source>
</reference>
<keyword evidence="3" id="KW-0238">DNA-binding</keyword>
<dbReference type="Gene3D" id="3.40.190.10">
    <property type="entry name" value="Periplasmic binding protein-like II"/>
    <property type="match status" value="2"/>
</dbReference>
<dbReference type="InterPro" id="IPR050389">
    <property type="entry name" value="LysR-type_TF"/>
</dbReference>